<keyword evidence="5" id="KW-1185">Reference proteome</keyword>
<dbReference type="AlphaFoldDB" id="A0A1D3KX12"/>
<dbReference type="EMBL" id="LT594583">
    <property type="protein sequence ID" value="SCA48321.1"/>
    <property type="molecule type" value="Genomic_DNA"/>
</dbReference>
<feature type="compositionally biased region" description="Basic and acidic residues" evidence="1">
    <location>
        <begin position="224"/>
        <end position="233"/>
    </location>
</feature>
<gene>
    <name evidence="4" type="primary">PocGH01_02024000</name>
    <name evidence="4" type="ORF">POCGH01_02024000</name>
</gene>
<proteinExistence type="predicted"/>
<dbReference type="VEuPathDB" id="PlasmoDB:PocGH01_02024000"/>
<feature type="region of interest" description="Disordered" evidence="1">
    <location>
        <begin position="144"/>
        <end position="174"/>
    </location>
</feature>
<sequence>MGMKINIFLFFMKTLLCSLLFWILNCSNYYIHDKKNCRNDSGKKVNSRIHRSLAVARSGRKNPLLKSRLVTEITHGGFKEYEEKYESKHYKLKENVNDGNKECDEKYEAANYGFREKCPYEVDQTAGPAGPDIFALRKRFPFGSNEEGEEDEGDSLKNKLPGSLDNYSRMSKKNDGYPAVLREYVEEDETRKYNPRRRYPGKYREYEEEYDRYSPRGKRPAKLRHGENYDQRKYPPGSRYNPPKEDDDDDESDNYVPRSRRPPRLRQYAGKSKQKENSTNEGLSNETNVNQENTNQLGNTQATNGTKAGTTGANGTKNSTTTTNATKNGATRTSATKNGITTTNVTKNGTTATNATKKGTTTDKK</sequence>
<protein>
    <submittedName>
        <fullName evidence="4">Knob-associated histidine-rich protein, putative</fullName>
    </submittedName>
</protein>
<evidence type="ECO:0000256" key="2">
    <source>
        <dbReference type="SAM" id="SignalP"/>
    </source>
</evidence>
<feature type="compositionally biased region" description="Low complexity" evidence="1">
    <location>
        <begin position="285"/>
        <end position="359"/>
    </location>
</feature>
<dbReference type="Proteomes" id="UP000242942">
    <property type="component" value="Chromosome 2"/>
</dbReference>
<evidence type="ECO:0000313" key="5">
    <source>
        <dbReference type="Proteomes" id="UP000242942"/>
    </source>
</evidence>
<evidence type="ECO:0000259" key="3">
    <source>
        <dbReference type="Pfam" id="PF17986"/>
    </source>
</evidence>
<feature type="chain" id="PRO_5008917156" evidence="2">
    <location>
        <begin position="28"/>
        <end position="365"/>
    </location>
</feature>
<organism evidence="4 5">
    <name type="scientific">Plasmodium ovale</name>
    <name type="common">malaria parasite P. ovale</name>
    <dbReference type="NCBI Taxonomy" id="36330"/>
    <lineage>
        <taxon>Eukaryota</taxon>
        <taxon>Sar</taxon>
        <taxon>Alveolata</taxon>
        <taxon>Apicomplexa</taxon>
        <taxon>Aconoidasida</taxon>
        <taxon>Haemosporida</taxon>
        <taxon>Plasmodiidae</taxon>
        <taxon>Plasmodium</taxon>
        <taxon>Plasmodium (Plasmodium)</taxon>
    </lineage>
</organism>
<evidence type="ECO:0000313" key="4">
    <source>
        <dbReference type="EMBL" id="SCA48321.1"/>
    </source>
</evidence>
<dbReference type="InterPro" id="IPR040805">
    <property type="entry name" value="EMP3/KAHRP_N"/>
</dbReference>
<feature type="signal peptide" evidence="2">
    <location>
        <begin position="1"/>
        <end position="27"/>
    </location>
</feature>
<feature type="region of interest" description="Disordered" evidence="1">
    <location>
        <begin position="206"/>
        <end position="365"/>
    </location>
</feature>
<keyword evidence="2" id="KW-0732">Signal</keyword>
<evidence type="ECO:0000256" key="1">
    <source>
        <dbReference type="SAM" id="MobiDB-lite"/>
    </source>
</evidence>
<dbReference type="Pfam" id="PF17986">
    <property type="entry name" value="EKAL"/>
    <property type="match status" value="1"/>
</dbReference>
<dbReference type="VEuPathDB" id="PlasmoDB:POWCR01_020018500"/>
<accession>A0A1D3KX12</accession>
<dbReference type="OrthoDB" id="378668at2759"/>
<feature type="domain" description="EMP3/KAHRP N-terminal" evidence="3">
    <location>
        <begin position="70"/>
        <end position="122"/>
    </location>
</feature>
<name>A0A1D3KX12_PLAOA</name>
<reference evidence="4 5" key="1">
    <citation type="submission" date="2016-06" db="EMBL/GenBank/DDBJ databases">
        <authorList>
            <consortium name="Pathogen Informatics"/>
        </authorList>
    </citation>
    <scope>NUCLEOTIDE SEQUENCE [LARGE SCALE GENOMIC DNA]</scope>
    <source>
        <strain evidence="4">PocGH01</strain>
    </source>
</reference>